<dbReference type="AlphaFoldDB" id="A0A9N9EEB2"/>
<accession>A0A9N9EEB2</accession>
<evidence type="ECO:0000313" key="2">
    <source>
        <dbReference type="Proteomes" id="UP000789375"/>
    </source>
</evidence>
<keyword evidence="2" id="KW-1185">Reference proteome</keyword>
<name>A0A9N9EEB2_FUNMO</name>
<gene>
    <name evidence="1" type="ORF">FMOSSE_LOCUS12286</name>
</gene>
<proteinExistence type="predicted"/>
<evidence type="ECO:0000313" key="1">
    <source>
        <dbReference type="EMBL" id="CAG8668440.1"/>
    </source>
</evidence>
<dbReference type="EMBL" id="CAJVPP010005667">
    <property type="protein sequence ID" value="CAG8668440.1"/>
    <property type="molecule type" value="Genomic_DNA"/>
</dbReference>
<comment type="caution">
    <text evidence="1">The sequence shown here is derived from an EMBL/GenBank/DDBJ whole genome shotgun (WGS) entry which is preliminary data.</text>
</comment>
<organism evidence="1 2">
    <name type="scientific">Funneliformis mosseae</name>
    <name type="common">Endomycorrhizal fungus</name>
    <name type="synonym">Glomus mosseae</name>
    <dbReference type="NCBI Taxonomy" id="27381"/>
    <lineage>
        <taxon>Eukaryota</taxon>
        <taxon>Fungi</taxon>
        <taxon>Fungi incertae sedis</taxon>
        <taxon>Mucoromycota</taxon>
        <taxon>Glomeromycotina</taxon>
        <taxon>Glomeromycetes</taxon>
        <taxon>Glomerales</taxon>
        <taxon>Glomeraceae</taxon>
        <taxon>Funneliformis</taxon>
    </lineage>
</organism>
<protein>
    <submittedName>
        <fullName evidence="1">1239_t:CDS:1</fullName>
    </submittedName>
</protein>
<sequence>MVPLEYLPCEEDEGGGSKIRNRKTYRVVFETRGQAFRLRSEHELPNVVFVPGVNDYRYVLIDFEHGSEGGLKVSERFEGLGRCNAHEE</sequence>
<reference evidence="1" key="1">
    <citation type="submission" date="2021-06" db="EMBL/GenBank/DDBJ databases">
        <authorList>
            <person name="Kallberg Y."/>
            <person name="Tangrot J."/>
            <person name="Rosling A."/>
        </authorList>
    </citation>
    <scope>NUCLEOTIDE SEQUENCE</scope>
    <source>
        <strain evidence="1">87-6 pot B 2015</strain>
    </source>
</reference>
<dbReference type="Proteomes" id="UP000789375">
    <property type="component" value="Unassembled WGS sequence"/>
</dbReference>